<dbReference type="AlphaFoldDB" id="A0A2P8DD24"/>
<sequence length="280" mass="29908">MNYTFNCKGRLLCLEQPAVMGILNATPDSFYTRGRQHNAEAMVEQARAMIAAGALVLDIGGMSTRPDAADLSPAEELDRVLPVIEALSAAFPDVFISIDTYRAAVAAQAVAAGAAIVNDISAGDADPAMLETVAGLNVPYIAMHMQGMPATMQQNPQYDNVVLEVLDYFVHKLKACSDAGIKDVILDPGFGFGKTIAHNYQLLKGLHTLQLTGKAVLAGLSRKSMIYKLLGNGPGDALNGTTALHMLALQQGAALLRVHDVKEASECIKIFNYFQTISEL</sequence>
<evidence type="ECO:0000313" key="10">
    <source>
        <dbReference type="EMBL" id="PSK95109.1"/>
    </source>
</evidence>
<comment type="caution">
    <text evidence="10">The sequence shown here is derived from an EMBL/GenBank/DDBJ whole genome shotgun (WGS) entry which is preliminary data.</text>
</comment>
<dbReference type="PANTHER" id="PTHR20941">
    <property type="entry name" value="FOLATE SYNTHESIS PROTEINS"/>
    <property type="match status" value="1"/>
</dbReference>
<feature type="domain" description="Pterin-binding" evidence="9">
    <location>
        <begin position="17"/>
        <end position="269"/>
    </location>
</feature>
<dbReference type="Pfam" id="PF00809">
    <property type="entry name" value="Pterin_bind"/>
    <property type="match status" value="1"/>
</dbReference>
<dbReference type="InterPro" id="IPR045031">
    <property type="entry name" value="DHP_synth-like"/>
</dbReference>
<dbReference type="GO" id="GO:0005829">
    <property type="term" value="C:cytosol"/>
    <property type="evidence" value="ECO:0007669"/>
    <property type="project" value="TreeGrafter"/>
</dbReference>
<dbReference type="InterPro" id="IPR011005">
    <property type="entry name" value="Dihydropteroate_synth-like_sf"/>
</dbReference>
<evidence type="ECO:0000256" key="4">
    <source>
        <dbReference type="ARBA" id="ARBA00012458"/>
    </source>
</evidence>
<accession>A0A2P8DD24</accession>
<name>A0A2P8DD24_9BACT</name>
<evidence type="ECO:0000259" key="9">
    <source>
        <dbReference type="PROSITE" id="PS50972"/>
    </source>
</evidence>
<organism evidence="10 11">
    <name type="scientific">Taibaiella chishuiensis</name>
    <dbReference type="NCBI Taxonomy" id="1434707"/>
    <lineage>
        <taxon>Bacteria</taxon>
        <taxon>Pseudomonadati</taxon>
        <taxon>Bacteroidota</taxon>
        <taxon>Chitinophagia</taxon>
        <taxon>Chitinophagales</taxon>
        <taxon>Chitinophagaceae</taxon>
        <taxon>Taibaiella</taxon>
    </lineage>
</organism>
<dbReference type="InterPro" id="IPR006390">
    <property type="entry name" value="DHP_synth_dom"/>
</dbReference>
<dbReference type="Gene3D" id="3.20.20.20">
    <property type="entry name" value="Dihydropteroate synthase-like"/>
    <property type="match status" value="1"/>
</dbReference>
<evidence type="ECO:0000256" key="6">
    <source>
        <dbReference type="ARBA" id="ARBA00022723"/>
    </source>
</evidence>
<dbReference type="RefSeq" id="WP_106521779.1">
    <property type="nucleotide sequence ID" value="NZ_PYGD01000001.1"/>
</dbReference>
<keyword evidence="8" id="KW-0289">Folate biosynthesis</keyword>
<dbReference type="GO" id="GO:0046656">
    <property type="term" value="P:folic acid biosynthetic process"/>
    <property type="evidence" value="ECO:0007669"/>
    <property type="project" value="UniProtKB-KW"/>
</dbReference>
<dbReference type="PROSITE" id="PS00793">
    <property type="entry name" value="DHPS_2"/>
    <property type="match status" value="1"/>
</dbReference>
<evidence type="ECO:0000313" key="11">
    <source>
        <dbReference type="Proteomes" id="UP000240572"/>
    </source>
</evidence>
<comment type="cofactor">
    <cofactor evidence="2">
        <name>Mg(2+)</name>
        <dbReference type="ChEBI" id="CHEBI:18420"/>
    </cofactor>
</comment>
<evidence type="ECO:0000256" key="1">
    <source>
        <dbReference type="ARBA" id="ARBA00000012"/>
    </source>
</evidence>
<dbReference type="EC" id="2.5.1.15" evidence="4"/>
<dbReference type="SUPFAM" id="SSF51717">
    <property type="entry name" value="Dihydropteroate synthetase-like"/>
    <property type="match status" value="1"/>
</dbReference>
<dbReference type="EMBL" id="PYGD01000001">
    <property type="protein sequence ID" value="PSK95109.1"/>
    <property type="molecule type" value="Genomic_DNA"/>
</dbReference>
<dbReference type="GO" id="GO:0046654">
    <property type="term" value="P:tetrahydrofolate biosynthetic process"/>
    <property type="evidence" value="ECO:0007669"/>
    <property type="project" value="TreeGrafter"/>
</dbReference>
<reference evidence="10 11" key="1">
    <citation type="submission" date="2018-03" db="EMBL/GenBank/DDBJ databases">
        <title>Genomic Encyclopedia of Type Strains, Phase III (KMG-III): the genomes of soil and plant-associated and newly described type strains.</title>
        <authorList>
            <person name="Whitman W."/>
        </authorList>
    </citation>
    <scope>NUCLEOTIDE SEQUENCE [LARGE SCALE GENOMIC DNA]</scope>
    <source>
        <strain evidence="10 11">CGMCC 1.12700</strain>
    </source>
</reference>
<comment type="pathway">
    <text evidence="3">Cofactor biosynthesis; tetrahydrofolate biosynthesis; 7,8-dihydrofolate from 2-amino-4-hydroxy-6-hydroxymethyl-7,8-dihydropteridine diphosphate and 4-aminobenzoate: step 1/2.</text>
</comment>
<dbReference type="OrthoDB" id="9811744at2"/>
<dbReference type="PROSITE" id="PS50972">
    <property type="entry name" value="PTERIN_BINDING"/>
    <property type="match status" value="1"/>
</dbReference>
<keyword evidence="6" id="KW-0479">Metal-binding</keyword>
<dbReference type="Proteomes" id="UP000240572">
    <property type="component" value="Unassembled WGS sequence"/>
</dbReference>
<dbReference type="InterPro" id="IPR000489">
    <property type="entry name" value="Pterin-binding_dom"/>
</dbReference>
<dbReference type="PANTHER" id="PTHR20941:SF1">
    <property type="entry name" value="FOLIC ACID SYNTHESIS PROTEIN FOL1"/>
    <property type="match status" value="1"/>
</dbReference>
<comment type="catalytic activity">
    <reaction evidence="1">
        <text>(7,8-dihydropterin-6-yl)methyl diphosphate + 4-aminobenzoate = 7,8-dihydropteroate + diphosphate</text>
        <dbReference type="Rhea" id="RHEA:19949"/>
        <dbReference type="ChEBI" id="CHEBI:17836"/>
        <dbReference type="ChEBI" id="CHEBI:17839"/>
        <dbReference type="ChEBI" id="CHEBI:33019"/>
        <dbReference type="ChEBI" id="CHEBI:72950"/>
        <dbReference type="EC" id="2.5.1.15"/>
    </reaction>
</comment>
<evidence type="ECO:0000256" key="5">
    <source>
        <dbReference type="ARBA" id="ARBA00022679"/>
    </source>
</evidence>
<dbReference type="GO" id="GO:0046872">
    <property type="term" value="F:metal ion binding"/>
    <property type="evidence" value="ECO:0007669"/>
    <property type="project" value="UniProtKB-KW"/>
</dbReference>
<evidence type="ECO:0000256" key="7">
    <source>
        <dbReference type="ARBA" id="ARBA00022842"/>
    </source>
</evidence>
<proteinExistence type="predicted"/>
<dbReference type="GO" id="GO:0004156">
    <property type="term" value="F:dihydropteroate synthase activity"/>
    <property type="evidence" value="ECO:0007669"/>
    <property type="project" value="UniProtKB-EC"/>
</dbReference>
<gene>
    <name evidence="10" type="ORF">B0I18_1011273</name>
</gene>
<evidence type="ECO:0000256" key="3">
    <source>
        <dbReference type="ARBA" id="ARBA00004763"/>
    </source>
</evidence>
<dbReference type="NCBIfam" id="TIGR01496">
    <property type="entry name" value="DHPS"/>
    <property type="match status" value="1"/>
</dbReference>
<keyword evidence="7" id="KW-0460">Magnesium</keyword>
<keyword evidence="11" id="KW-1185">Reference proteome</keyword>
<dbReference type="CDD" id="cd00739">
    <property type="entry name" value="DHPS"/>
    <property type="match status" value="1"/>
</dbReference>
<protein>
    <recommendedName>
        <fullName evidence="4">dihydropteroate synthase</fullName>
        <ecNumber evidence="4">2.5.1.15</ecNumber>
    </recommendedName>
</protein>
<keyword evidence="5" id="KW-0808">Transferase</keyword>
<evidence type="ECO:0000256" key="2">
    <source>
        <dbReference type="ARBA" id="ARBA00001946"/>
    </source>
</evidence>
<evidence type="ECO:0000256" key="8">
    <source>
        <dbReference type="ARBA" id="ARBA00022909"/>
    </source>
</evidence>